<dbReference type="AlphaFoldDB" id="A0A166X8C3"/>
<dbReference type="InterPro" id="IPR019956">
    <property type="entry name" value="Ubiquitin_dom"/>
</dbReference>
<sequence>MASECGVNRNQTLVDWFKQYRSYRGLLSSKKGDINLNRTSGVPKAGTWSAAQYKGSTVQLGPAKFQFHRTLRVPDDAKTYLLPPSLGTFPLLSAVAFSGTAPEYIAKRGGLLMPIFQREAMWIDFSGSSQCAITISVGGINAITGRPRLDDMPPDKVQNYVVGGLQPWLDGICTASGEVRQFVAMPLGHGYTIEEQLTGEAKHGGIQVDVYPHFGESVAFTDKLKSKSKQLDLSKTPAQLGLAKGQYISMNLKTAPPVTLGDYATQVGTQGVSIRVILRTRAAHVSAEDALLIKTLTGKTIFIPGFDSSLTTDDVKGIVQDMEGIPPDQQRMIFEGKQLEDGRTLGDYNIPMGSTILLVLRLRGGGTVDPRMGMVAGGRIQQKVYEDTASADFYDVENAERLHIHTLSTTAWEKITGVIPPITPIVPRTYKKYNYPWFSLYDEHSQAITSTGQFNNIMSMTTLDKFNQGDVLDPDAPPPCSAHKDSTAAFVARPCGHFQCVTCIGQAFASGMKCGVPGCNMGIELTIGFKKPIAKVTPGGGSTGNWWKTEQLIDGISVEESYSSPTNVFSLMLDEDGVSPLQGKR</sequence>
<accession>A0A166X8C3</accession>
<dbReference type="InterPro" id="IPR050158">
    <property type="entry name" value="Ubiquitin_ubiquitin-like"/>
</dbReference>
<evidence type="ECO:0000313" key="2">
    <source>
        <dbReference type="EMBL" id="KZP34521.1"/>
    </source>
</evidence>
<dbReference type="SUPFAM" id="SSF54236">
    <property type="entry name" value="Ubiquitin-like"/>
    <property type="match status" value="1"/>
</dbReference>
<organism evidence="2 3">
    <name type="scientific">Athelia psychrophila</name>
    <dbReference type="NCBI Taxonomy" id="1759441"/>
    <lineage>
        <taxon>Eukaryota</taxon>
        <taxon>Fungi</taxon>
        <taxon>Dikarya</taxon>
        <taxon>Basidiomycota</taxon>
        <taxon>Agaricomycotina</taxon>
        <taxon>Agaricomycetes</taxon>
        <taxon>Agaricomycetidae</taxon>
        <taxon>Atheliales</taxon>
        <taxon>Atheliaceae</taxon>
        <taxon>Athelia</taxon>
    </lineage>
</organism>
<evidence type="ECO:0000313" key="3">
    <source>
        <dbReference type="Proteomes" id="UP000076532"/>
    </source>
</evidence>
<dbReference type="PROSITE" id="PS50053">
    <property type="entry name" value="UBIQUITIN_2"/>
    <property type="match status" value="1"/>
</dbReference>
<dbReference type="FunFam" id="3.10.20.90:FF:000306">
    <property type="entry name" value="Putative ubiquitin-like protein"/>
    <property type="match status" value="1"/>
</dbReference>
<evidence type="ECO:0000259" key="1">
    <source>
        <dbReference type="PROSITE" id="PS50053"/>
    </source>
</evidence>
<dbReference type="STRING" id="436010.A0A166X8C3"/>
<dbReference type="PANTHER" id="PTHR10666">
    <property type="entry name" value="UBIQUITIN"/>
    <property type="match status" value="1"/>
</dbReference>
<name>A0A166X8C3_9AGAM</name>
<keyword evidence="3" id="KW-1185">Reference proteome</keyword>
<dbReference type="Pfam" id="PF00240">
    <property type="entry name" value="ubiquitin"/>
    <property type="match status" value="1"/>
</dbReference>
<proteinExistence type="predicted"/>
<dbReference type="PROSITE" id="PS00299">
    <property type="entry name" value="UBIQUITIN_1"/>
    <property type="match status" value="1"/>
</dbReference>
<protein>
    <recommendedName>
        <fullName evidence="1">Ubiquitin-like domain-containing protein</fullName>
    </recommendedName>
</protein>
<dbReference type="Proteomes" id="UP000076532">
    <property type="component" value="Unassembled WGS sequence"/>
</dbReference>
<dbReference type="InterPro" id="IPR019954">
    <property type="entry name" value="Ubiquitin_CS"/>
</dbReference>
<reference evidence="2 3" key="1">
    <citation type="journal article" date="2016" name="Mol. Biol. Evol.">
        <title>Comparative Genomics of Early-Diverging Mushroom-Forming Fungi Provides Insights into the Origins of Lignocellulose Decay Capabilities.</title>
        <authorList>
            <person name="Nagy L.G."/>
            <person name="Riley R."/>
            <person name="Tritt A."/>
            <person name="Adam C."/>
            <person name="Daum C."/>
            <person name="Floudas D."/>
            <person name="Sun H."/>
            <person name="Yadav J.S."/>
            <person name="Pangilinan J."/>
            <person name="Larsson K.H."/>
            <person name="Matsuura K."/>
            <person name="Barry K."/>
            <person name="Labutti K."/>
            <person name="Kuo R."/>
            <person name="Ohm R.A."/>
            <person name="Bhattacharya S.S."/>
            <person name="Shirouzu T."/>
            <person name="Yoshinaga Y."/>
            <person name="Martin F.M."/>
            <person name="Grigoriev I.V."/>
            <person name="Hibbett D.S."/>
        </authorList>
    </citation>
    <scope>NUCLEOTIDE SEQUENCE [LARGE SCALE GENOMIC DNA]</scope>
    <source>
        <strain evidence="2 3">CBS 109695</strain>
    </source>
</reference>
<feature type="domain" description="Ubiquitin-like" evidence="1">
    <location>
        <begin position="291"/>
        <end position="365"/>
    </location>
</feature>
<dbReference type="EMBL" id="KV417480">
    <property type="protein sequence ID" value="KZP34521.1"/>
    <property type="molecule type" value="Genomic_DNA"/>
</dbReference>
<dbReference type="InterPro" id="IPR029071">
    <property type="entry name" value="Ubiquitin-like_domsf"/>
</dbReference>
<gene>
    <name evidence="2" type="ORF">FIBSPDRAFT_772231</name>
</gene>
<dbReference type="PRINTS" id="PR00348">
    <property type="entry name" value="UBIQUITIN"/>
</dbReference>
<dbReference type="OrthoDB" id="428577at2759"/>
<dbReference type="InterPro" id="IPR000626">
    <property type="entry name" value="Ubiquitin-like_dom"/>
</dbReference>
<dbReference type="Gene3D" id="3.10.20.90">
    <property type="entry name" value="Phosphatidylinositol 3-kinase Catalytic Subunit, Chain A, domain 1"/>
    <property type="match status" value="1"/>
</dbReference>
<dbReference type="SMART" id="SM00213">
    <property type="entry name" value="UBQ"/>
    <property type="match status" value="1"/>
</dbReference>